<proteinExistence type="predicted"/>
<organism evidence="2 3">
    <name type="scientific">Aeromonas sobria</name>
    <dbReference type="NCBI Taxonomy" id="646"/>
    <lineage>
        <taxon>Bacteria</taxon>
        <taxon>Pseudomonadati</taxon>
        <taxon>Pseudomonadota</taxon>
        <taxon>Gammaproteobacteria</taxon>
        <taxon>Aeromonadales</taxon>
        <taxon>Aeromonadaceae</taxon>
        <taxon>Aeromonas</taxon>
    </lineage>
</organism>
<protein>
    <submittedName>
        <fullName evidence="2">Uncharacterized protein</fullName>
    </submittedName>
</protein>
<feature type="transmembrane region" description="Helical" evidence="1">
    <location>
        <begin position="67"/>
        <end position="89"/>
    </location>
</feature>
<sequence length="201" mass="21930">MVKMSLLQVGDDVHRKRFYLLAAARLYLLTLVAAFLLRTDPAQISPHFFLDHDAPTTRWAWHGDRLVVHHIFTMGIAITGVKLLAVAGGSAHQMILATRGAEDLGIITLLQGFDVLTGRIVGAANKQTVTPLLDRQRLSAIGTSRAFEYLFDVAAGWRQGADIITGRVRGAAKKKAMLALAHHQFGPALRARLALEGMFVG</sequence>
<reference evidence="2 3" key="1">
    <citation type="journal article" date="2017" name="Front. Microbiol.">
        <title>Strong Genomic and Phenotypic Heterogeneity in the Aeromonas sobria Species Complex.</title>
        <authorList>
            <person name="Gauthier J."/>
            <person name="Vincent A.T."/>
            <person name="Charette S.J."/>
            <person name="Derome N."/>
        </authorList>
    </citation>
    <scope>NUCLEOTIDE SEQUENCE [LARGE SCALE GENOMIC DNA]</scope>
    <source>
        <strain evidence="2 3">JF2635</strain>
    </source>
</reference>
<keyword evidence="1" id="KW-1133">Transmembrane helix</keyword>
<name>A0A2N3IXM4_AERSO</name>
<keyword evidence="1" id="KW-0472">Membrane</keyword>
<gene>
    <name evidence="2" type="ORF">AOX56_17150</name>
</gene>
<dbReference type="Proteomes" id="UP000233526">
    <property type="component" value="Unassembled WGS sequence"/>
</dbReference>
<dbReference type="EMBL" id="LJZX01000038">
    <property type="protein sequence ID" value="PKQ77501.1"/>
    <property type="molecule type" value="Genomic_DNA"/>
</dbReference>
<feature type="transmembrane region" description="Helical" evidence="1">
    <location>
        <begin position="18"/>
        <end position="37"/>
    </location>
</feature>
<evidence type="ECO:0000313" key="3">
    <source>
        <dbReference type="Proteomes" id="UP000233526"/>
    </source>
</evidence>
<evidence type="ECO:0000256" key="1">
    <source>
        <dbReference type="SAM" id="Phobius"/>
    </source>
</evidence>
<comment type="caution">
    <text evidence="2">The sequence shown here is derived from an EMBL/GenBank/DDBJ whole genome shotgun (WGS) entry which is preliminary data.</text>
</comment>
<evidence type="ECO:0000313" key="2">
    <source>
        <dbReference type="EMBL" id="PKQ77501.1"/>
    </source>
</evidence>
<keyword evidence="1" id="KW-0812">Transmembrane</keyword>
<accession>A0A2N3IXM4</accession>
<dbReference type="AlphaFoldDB" id="A0A2N3IXM4"/>